<evidence type="ECO:0000256" key="1">
    <source>
        <dbReference type="SAM" id="MobiDB-lite"/>
    </source>
</evidence>
<proteinExistence type="predicted"/>
<gene>
    <name evidence="2" type="ORF">PVAP13_7NG443366</name>
</gene>
<protein>
    <submittedName>
        <fullName evidence="2">Uncharacterized protein</fullName>
    </submittedName>
</protein>
<keyword evidence="3" id="KW-1185">Reference proteome</keyword>
<evidence type="ECO:0000313" key="2">
    <source>
        <dbReference type="EMBL" id="KAG2569837.1"/>
    </source>
</evidence>
<comment type="caution">
    <text evidence="2">The sequence shown here is derived from an EMBL/GenBank/DDBJ whole genome shotgun (WGS) entry which is preliminary data.</text>
</comment>
<sequence length="137" mass="15179">MEILLSLSSSGGARGCRGAQAPPTTLASMEAPLQILWRKKKEEENLEEEEEGMRGGRRKKERRAPLALDPGSAAAHIHGLPNLTLVLILSSMGFRLVLIHLATRFYVLYVCIATGRRIGGDVRSLRFKGRPQEHRAH</sequence>
<accession>A0A8T0Q4J6</accession>
<dbReference type="Proteomes" id="UP000823388">
    <property type="component" value="Chromosome 7N"/>
</dbReference>
<feature type="region of interest" description="Disordered" evidence="1">
    <location>
        <begin position="41"/>
        <end position="63"/>
    </location>
</feature>
<organism evidence="2 3">
    <name type="scientific">Panicum virgatum</name>
    <name type="common">Blackwell switchgrass</name>
    <dbReference type="NCBI Taxonomy" id="38727"/>
    <lineage>
        <taxon>Eukaryota</taxon>
        <taxon>Viridiplantae</taxon>
        <taxon>Streptophyta</taxon>
        <taxon>Embryophyta</taxon>
        <taxon>Tracheophyta</taxon>
        <taxon>Spermatophyta</taxon>
        <taxon>Magnoliopsida</taxon>
        <taxon>Liliopsida</taxon>
        <taxon>Poales</taxon>
        <taxon>Poaceae</taxon>
        <taxon>PACMAD clade</taxon>
        <taxon>Panicoideae</taxon>
        <taxon>Panicodae</taxon>
        <taxon>Paniceae</taxon>
        <taxon>Panicinae</taxon>
        <taxon>Panicum</taxon>
        <taxon>Panicum sect. Hiantes</taxon>
    </lineage>
</organism>
<dbReference type="AlphaFoldDB" id="A0A8T0Q4J6"/>
<dbReference type="EMBL" id="CM029050">
    <property type="protein sequence ID" value="KAG2569837.1"/>
    <property type="molecule type" value="Genomic_DNA"/>
</dbReference>
<name>A0A8T0Q4J6_PANVG</name>
<evidence type="ECO:0000313" key="3">
    <source>
        <dbReference type="Proteomes" id="UP000823388"/>
    </source>
</evidence>
<reference evidence="2" key="1">
    <citation type="submission" date="2020-05" db="EMBL/GenBank/DDBJ databases">
        <title>WGS assembly of Panicum virgatum.</title>
        <authorList>
            <person name="Lovell J.T."/>
            <person name="Jenkins J."/>
            <person name="Shu S."/>
            <person name="Juenger T.E."/>
            <person name="Schmutz J."/>
        </authorList>
    </citation>
    <scope>NUCLEOTIDE SEQUENCE</scope>
    <source>
        <strain evidence="2">AP13</strain>
    </source>
</reference>